<keyword evidence="4" id="KW-0406">Ion transport</keyword>
<reference evidence="7" key="1">
    <citation type="submission" date="2020-05" db="EMBL/GenBank/DDBJ databases">
        <authorList>
            <person name="Chiriac C."/>
            <person name="Salcher M."/>
            <person name="Ghai R."/>
            <person name="Kavagutti S V."/>
        </authorList>
    </citation>
    <scope>NUCLEOTIDE SEQUENCE</scope>
</reference>
<protein>
    <submittedName>
        <fullName evidence="7">Unannotated protein</fullName>
    </submittedName>
</protein>
<dbReference type="GO" id="GO:0016020">
    <property type="term" value="C:membrane"/>
    <property type="evidence" value="ECO:0007669"/>
    <property type="project" value="UniProtKB-SubCell"/>
</dbReference>
<dbReference type="PRINTS" id="PR00125">
    <property type="entry name" value="ATPASEDELTA"/>
</dbReference>
<evidence type="ECO:0000256" key="5">
    <source>
        <dbReference type="ARBA" id="ARBA00023136"/>
    </source>
</evidence>
<keyword evidence="2" id="KW-0813">Transport</keyword>
<evidence type="ECO:0000256" key="1">
    <source>
        <dbReference type="ARBA" id="ARBA00004370"/>
    </source>
</evidence>
<dbReference type="InterPro" id="IPR026015">
    <property type="entry name" value="ATP_synth_OSCP/delta_N_sf"/>
</dbReference>
<dbReference type="PANTHER" id="PTHR11910">
    <property type="entry name" value="ATP SYNTHASE DELTA CHAIN"/>
    <property type="match status" value="1"/>
</dbReference>
<dbReference type="AlphaFoldDB" id="A0A6J6PIP8"/>
<evidence type="ECO:0000256" key="3">
    <source>
        <dbReference type="ARBA" id="ARBA00022781"/>
    </source>
</evidence>
<dbReference type="GO" id="GO:0046933">
    <property type="term" value="F:proton-transporting ATP synthase activity, rotational mechanism"/>
    <property type="evidence" value="ECO:0007669"/>
    <property type="project" value="InterPro"/>
</dbReference>
<sequence length="153" mass="16446">MQSGLTDLVGAINDVPALAAVLVNPQTETSSKSEILVDVVGDGEELLTNFVRVLAEKGRTGEIREIAAEYDTLVAQLDRVLDVELTTAYELSEQDFTGILSQIEKASGRKVKATRSVDPDLIGGIVLQAGSMRVDASVRGRLERLRHDLAGAR</sequence>
<name>A0A6J6PIP8_9ZZZZ</name>
<organism evidence="7">
    <name type="scientific">freshwater metagenome</name>
    <dbReference type="NCBI Taxonomy" id="449393"/>
    <lineage>
        <taxon>unclassified sequences</taxon>
        <taxon>metagenomes</taxon>
        <taxon>ecological metagenomes</taxon>
    </lineage>
</organism>
<dbReference type="Pfam" id="PF00213">
    <property type="entry name" value="OSCP"/>
    <property type="match status" value="1"/>
</dbReference>
<keyword evidence="3" id="KW-0375">Hydrogen ion transport</keyword>
<keyword evidence="5" id="KW-0472">Membrane</keyword>
<evidence type="ECO:0000256" key="6">
    <source>
        <dbReference type="ARBA" id="ARBA00023310"/>
    </source>
</evidence>
<keyword evidence="6" id="KW-0066">ATP synthesis</keyword>
<evidence type="ECO:0000256" key="4">
    <source>
        <dbReference type="ARBA" id="ARBA00023065"/>
    </source>
</evidence>
<dbReference type="Gene3D" id="1.10.520.20">
    <property type="entry name" value="N-terminal domain of the delta subunit of the F1F0-ATP synthase"/>
    <property type="match status" value="1"/>
</dbReference>
<dbReference type="SUPFAM" id="SSF47928">
    <property type="entry name" value="N-terminal domain of the delta subunit of the F1F0-ATP synthase"/>
    <property type="match status" value="1"/>
</dbReference>
<dbReference type="EMBL" id="CAEZXP010000003">
    <property type="protein sequence ID" value="CAB4698547.1"/>
    <property type="molecule type" value="Genomic_DNA"/>
</dbReference>
<evidence type="ECO:0000256" key="2">
    <source>
        <dbReference type="ARBA" id="ARBA00022448"/>
    </source>
</evidence>
<proteinExistence type="inferred from homology"/>
<dbReference type="HAMAP" id="MF_01416">
    <property type="entry name" value="ATP_synth_delta_bact"/>
    <property type="match status" value="1"/>
</dbReference>
<dbReference type="InterPro" id="IPR000711">
    <property type="entry name" value="ATPase_OSCP/dsu"/>
</dbReference>
<gene>
    <name evidence="7" type="ORF">UFOPK2399_01192</name>
</gene>
<accession>A0A6J6PIP8</accession>
<comment type="subcellular location">
    <subcellularLocation>
        <location evidence="1">Membrane</location>
    </subcellularLocation>
</comment>
<dbReference type="NCBIfam" id="TIGR01145">
    <property type="entry name" value="ATP_synt_delta"/>
    <property type="match status" value="1"/>
</dbReference>
<evidence type="ECO:0000313" key="7">
    <source>
        <dbReference type="EMBL" id="CAB4698547.1"/>
    </source>
</evidence>